<evidence type="ECO:0000259" key="1">
    <source>
        <dbReference type="PROSITE" id="PS50112"/>
    </source>
</evidence>
<reference evidence="2" key="1">
    <citation type="journal article" date="2014" name="Front. Microbiol.">
        <title>High frequency of phylogenetically diverse reductive dehalogenase-homologous genes in deep subseafloor sedimentary metagenomes.</title>
        <authorList>
            <person name="Kawai M."/>
            <person name="Futagami T."/>
            <person name="Toyoda A."/>
            <person name="Takaki Y."/>
            <person name="Nishi S."/>
            <person name="Hori S."/>
            <person name="Arai W."/>
            <person name="Tsubouchi T."/>
            <person name="Morono Y."/>
            <person name="Uchiyama I."/>
            <person name="Ito T."/>
            <person name="Fujiyama A."/>
            <person name="Inagaki F."/>
            <person name="Takami H."/>
        </authorList>
    </citation>
    <scope>NUCLEOTIDE SEQUENCE</scope>
    <source>
        <strain evidence="2">Expedition CK06-06</strain>
    </source>
</reference>
<dbReference type="GO" id="GO:0006355">
    <property type="term" value="P:regulation of DNA-templated transcription"/>
    <property type="evidence" value="ECO:0007669"/>
    <property type="project" value="InterPro"/>
</dbReference>
<dbReference type="PROSITE" id="PS50112">
    <property type="entry name" value="PAS"/>
    <property type="match status" value="1"/>
</dbReference>
<dbReference type="Pfam" id="PF00989">
    <property type="entry name" value="PAS"/>
    <property type="match status" value="1"/>
</dbReference>
<protein>
    <recommendedName>
        <fullName evidence="1">PAS domain-containing protein</fullName>
    </recommendedName>
</protein>
<dbReference type="InterPro" id="IPR013767">
    <property type="entry name" value="PAS_fold"/>
</dbReference>
<feature type="non-terminal residue" evidence="2">
    <location>
        <position position="115"/>
    </location>
</feature>
<dbReference type="Gene3D" id="3.30.450.20">
    <property type="entry name" value="PAS domain"/>
    <property type="match status" value="1"/>
</dbReference>
<proteinExistence type="predicted"/>
<dbReference type="NCBIfam" id="TIGR00229">
    <property type="entry name" value="sensory_box"/>
    <property type="match status" value="1"/>
</dbReference>
<dbReference type="EMBL" id="BARS01058044">
    <property type="protein sequence ID" value="GAG44963.1"/>
    <property type="molecule type" value="Genomic_DNA"/>
</dbReference>
<dbReference type="SUPFAM" id="SSF55785">
    <property type="entry name" value="PYP-like sensor domain (PAS domain)"/>
    <property type="match status" value="1"/>
</dbReference>
<gene>
    <name evidence="2" type="ORF">S01H1_84841</name>
</gene>
<dbReference type="AlphaFoldDB" id="X0Y8D9"/>
<dbReference type="InterPro" id="IPR000014">
    <property type="entry name" value="PAS"/>
</dbReference>
<comment type="caution">
    <text evidence="2">The sequence shown here is derived from an EMBL/GenBank/DDBJ whole genome shotgun (WGS) entry which is preliminary data.</text>
</comment>
<sequence length="115" mass="13552">MRKKKELKNQSTIETFIRQVSIVLQRKQSEEALLESEERYKAIFEQAGDSIVLIDVESGELVEFNEMTHKNLGYTREEFQKLKIHDFEVIESEKKIAAHIQKIIKRGTDTFKTKH</sequence>
<feature type="domain" description="PAS" evidence="1">
    <location>
        <begin position="36"/>
        <end position="107"/>
    </location>
</feature>
<organism evidence="2">
    <name type="scientific">marine sediment metagenome</name>
    <dbReference type="NCBI Taxonomy" id="412755"/>
    <lineage>
        <taxon>unclassified sequences</taxon>
        <taxon>metagenomes</taxon>
        <taxon>ecological metagenomes</taxon>
    </lineage>
</organism>
<dbReference type="InterPro" id="IPR035965">
    <property type="entry name" value="PAS-like_dom_sf"/>
</dbReference>
<name>X0Y8D9_9ZZZZ</name>
<evidence type="ECO:0000313" key="2">
    <source>
        <dbReference type="EMBL" id="GAG44963.1"/>
    </source>
</evidence>
<dbReference type="SMART" id="SM00091">
    <property type="entry name" value="PAS"/>
    <property type="match status" value="1"/>
</dbReference>
<accession>X0Y8D9</accession>